<name>A0A2D1KR18_9LACO</name>
<feature type="domain" description="AB hydrolase-1" evidence="1">
    <location>
        <begin position="21"/>
        <end position="243"/>
    </location>
</feature>
<dbReference type="PANTHER" id="PTHR43194:SF2">
    <property type="entry name" value="PEROXISOMAL MEMBRANE PROTEIN LPX1"/>
    <property type="match status" value="1"/>
</dbReference>
<dbReference type="EMBL" id="CP017697">
    <property type="protein sequence ID" value="ATO44519.1"/>
    <property type="molecule type" value="Genomic_DNA"/>
</dbReference>
<accession>A0A2D1KR18</accession>
<dbReference type="GO" id="GO:0016787">
    <property type="term" value="F:hydrolase activity"/>
    <property type="evidence" value="ECO:0007669"/>
    <property type="project" value="UniProtKB-KW"/>
</dbReference>
<dbReference type="InterPro" id="IPR050228">
    <property type="entry name" value="Carboxylesterase_BioH"/>
</dbReference>
<evidence type="ECO:0000313" key="3">
    <source>
        <dbReference type="Proteomes" id="UP000223559"/>
    </source>
</evidence>
<dbReference type="InterPro" id="IPR029058">
    <property type="entry name" value="AB_hydrolase_fold"/>
</dbReference>
<dbReference type="KEGG" id="lcy:LC20004_11680"/>
<keyword evidence="2" id="KW-0378">Hydrolase</keyword>
<dbReference type="PANTHER" id="PTHR43194">
    <property type="entry name" value="HYDROLASE ALPHA/BETA FOLD FAMILY"/>
    <property type="match status" value="1"/>
</dbReference>
<gene>
    <name evidence="2" type="ORF">LC20004_11680</name>
</gene>
<dbReference type="Proteomes" id="UP000223559">
    <property type="component" value="Chromosome"/>
</dbReference>
<proteinExistence type="predicted"/>
<dbReference type="OrthoDB" id="9805423at2"/>
<keyword evidence="3" id="KW-1185">Reference proteome</keyword>
<organism evidence="2 3">
    <name type="scientific">Loigolactobacillus coryniformis subsp. torquens DSM 20004 = KCTC 3535</name>
    <dbReference type="NCBI Taxonomy" id="1423822"/>
    <lineage>
        <taxon>Bacteria</taxon>
        <taxon>Bacillati</taxon>
        <taxon>Bacillota</taxon>
        <taxon>Bacilli</taxon>
        <taxon>Lactobacillales</taxon>
        <taxon>Lactobacillaceae</taxon>
        <taxon>Loigolactobacillus</taxon>
    </lineage>
</organism>
<evidence type="ECO:0000313" key="2">
    <source>
        <dbReference type="EMBL" id="ATO44519.1"/>
    </source>
</evidence>
<reference evidence="2 3" key="1">
    <citation type="submission" date="2016-10" db="EMBL/GenBank/DDBJ databases">
        <title>The whole genome sequencing and assembly of L. cotyniformis subsp. torquens DSM 20004 strain.</title>
        <authorList>
            <person name="Park M.-K."/>
            <person name="Lee Y.-J."/>
            <person name="Yi H."/>
            <person name="Bahn Y.-S."/>
            <person name="Kim J.F."/>
            <person name="Lee D.-W."/>
        </authorList>
    </citation>
    <scope>NUCLEOTIDE SEQUENCE [LARGE SCALE GENOMIC DNA]</scope>
    <source>
        <strain evidence="2 3">DSM 20004</strain>
    </source>
</reference>
<protein>
    <submittedName>
        <fullName evidence="2">Alpha/beta hydrolase</fullName>
    </submittedName>
</protein>
<dbReference type="RefSeq" id="WP_010012493.1">
    <property type="nucleotide sequence ID" value="NZ_AEOS01000038.1"/>
</dbReference>
<dbReference type="Gene3D" id="3.40.50.1820">
    <property type="entry name" value="alpha/beta hydrolase"/>
    <property type="match status" value="1"/>
</dbReference>
<sequence length="259" mass="28751">MKFITKDRVSLDYTDQGTGQPVVILTGLGGVKEIWRQQISALLAAGYRVVNLDCRNQGQSEHTAKGLRISRHAQDLAELIAALKLEQVILVGNSMGAATIFAYVSLYGTQNITKIIDVDQSPQMINTVEWPYGFKQLAWDNFYTYLQLPMGRSTFKHIDDETYKQIRPIQQAYPYDAELNLPFLVDHAMQNWRDVIAVLQCPILFVAGGESPYFDSKFASTAAALAPFGQAKVIADSGHIVMAEQSGAFNQVLLAFLAQ</sequence>
<dbReference type="InterPro" id="IPR000073">
    <property type="entry name" value="AB_hydrolase_1"/>
</dbReference>
<evidence type="ECO:0000259" key="1">
    <source>
        <dbReference type="Pfam" id="PF00561"/>
    </source>
</evidence>
<dbReference type="AlphaFoldDB" id="A0A2D1KR18"/>
<dbReference type="Pfam" id="PF00561">
    <property type="entry name" value="Abhydrolase_1"/>
    <property type="match status" value="1"/>
</dbReference>
<dbReference type="SUPFAM" id="SSF53474">
    <property type="entry name" value="alpha/beta-Hydrolases"/>
    <property type="match status" value="1"/>
</dbReference>